<evidence type="ECO:0000313" key="2">
    <source>
        <dbReference type="Proteomes" id="UP000031668"/>
    </source>
</evidence>
<evidence type="ECO:0000313" key="1">
    <source>
        <dbReference type="EMBL" id="KII63527.1"/>
    </source>
</evidence>
<protein>
    <submittedName>
        <fullName evidence="1">Uncharacterized protein</fullName>
    </submittedName>
</protein>
<comment type="caution">
    <text evidence="1">The sequence shown here is derived from an EMBL/GenBank/DDBJ whole genome shotgun (WGS) entry which is preliminary data.</text>
</comment>
<organism evidence="1 2">
    <name type="scientific">Thelohanellus kitauei</name>
    <name type="common">Myxosporean</name>
    <dbReference type="NCBI Taxonomy" id="669202"/>
    <lineage>
        <taxon>Eukaryota</taxon>
        <taxon>Metazoa</taxon>
        <taxon>Cnidaria</taxon>
        <taxon>Myxozoa</taxon>
        <taxon>Myxosporea</taxon>
        <taxon>Bivalvulida</taxon>
        <taxon>Platysporina</taxon>
        <taxon>Myxobolidae</taxon>
        <taxon>Thelohanellus</taxon>
    </lineage>
</organism>
<proteinExistence type="predicted"/>
<gene>
    <name evidence="1" type="ORF">RF11_08057</name>
</gene>
<name>A0A0C2J385_THEKT</name>
<accession>A0A0C2J385</accession>
<dbReference type="EMBL" id="JWZT01004661">
    <property type="protein sequence ID" value="KII63527.1"/>
    <property type="molecule type" value="Genomic_DNA"/>
</dbReference>
<sequence length="574" mass="67961">MIPKISEIEIEANQRAVERYISIGRLSDVEILMEGVRSFISWFKNENCETIDGIFIDRFPKKLYDEFVRIKDDGNAVEGYSEKKILLFDVFTFVFRNRHLLWEFETKPFIDLFLSLIQNKDDTRAYDPSSLIKSIIICARNPSNNAAFIKSNCMFHFYRTFKEWDILDIEFWDMCKEVYEREISHISFYFCERIINCLEQIMSTFLKTPNVDMARLLLIVFDMLHHQKLIDKIRFDLESFFSITDWVINNYSSNENYPAMLKNLSIIWSDILNKYPISFQIDDIKKLTILAGLVSIMYCDVTTILFVRLVFEDIRNKTNNLYIIYLALVAINQCDTNSRSWLIDMLKGLHKKFQEYLEKDLILGLSLENQFLILQYYIKSSVTLKIHLSHSDYHVINTFLDSALTCLHRLFLISQILSQSLDSNLSNESYPSDLSLKILGFMKDLTLVLSDDMYIQKLLKEKQLFMYEYIKTHCLSNIDVDFITNVFSRCTSDMTEDSQHWIPQKLGLSEYKIHNHIFGFILNQFNIATYFEKRDRDHFMKWCLGDYTNLSEIPNNHEQFALLSVLKNVHRTPR</sequence>
<dbReference type="AlphaFoldDB" id="A0A0C2J385"/>
<dbReference type="Proteomes" id="UP000031668">
    <property type="component" value="Unassembled WGS sequence"/>
</dbReference>
<reference evidence="1 2" key="1">
    <citation type="journal article" date="2014" name="Genome Biol. Evol.">
        <title>The genome of the myxosporean Thelohanellus kitauei shows adaptations to nutrient acquisition within its fish host.</title>
        <authorList>
            <person name="Yang Y."/>
            <person name="Xiong J."/>
            <person name="Zhou Z."/>
            <person name="Huo F."/>
            <person name="Miao W."/>
            <person name="Ran C."/>
            <person name="Liu Y."/>
            <person name="Zhang J."/>
            <person name="Feng J."/>
            <person name="Wang M."/>
            <person name="Wang M."/>
            <person name="Wang L."/>
            <person name="Yao B."/>
        </authorList>
    </citation>
    <scope>NUCLEOTIDE SEQUENCE [LARGE SCALE GENOMIC DNA]</scope>
    <source>
        <strain evidence="1">Wuqing</strain>
    </source>
</reference>
<keyword evidence="2" id="KW-1185">Reference proteome</keyword>